<keyword evidence="2" id="KW-1185">Reference proteome</keyword>
<protein>
    <submittedName>
        <fullName evidence="1">Uncharacterized protein</fullName>
    </submittedName>
</protein>
<organism evidence="1 2">
    <name type="scientific">Streptomyces abikoensis</name>
    <dbReference type="NCBI Taxonomy" id="97398"/>
    <lineage>
        <taxon>Bacteria</taxon>
        <taxon>Bacillati</taxon>
        <taxon>Actinomycetota</taxon>
        <taxon>Actinomycetes</taxon>
        <taxon>Kitasatosporales</taxon>
        <taxon>Streptomycetaceae</taxon>
        <taxon>Streptomyces</taxon>
    </lineage>
</organism>
<reference evidence="1 2" key="1">
    <citation type="submission" date="2024-10" db="EMBL/GenBank/DDBJ databases">
        <title>The Natural Products Discovery Center: Release of the First 8490 Sequenced Strains for Exploring Actinobacteria Biosynthetic Diversity.</title>
        <authorList>
            <person name="Kalkreuter E."/>
            <person name="Kautsar S.A."/>
            <person name="Yang D."/>
            <person name="Bader C.D."/>
            <person name="Teijaro C.N."/>
            <person name="Fluegel L."/>
            <person name="Davis C.M."/>
            <person name="Simpson J.R."/>
            <person name="Lauterbach L."/>
            <person name="Steele A.D."/>
            <person name="Gui C."/>
            <person name="Meng S."/>
            <person name="Li G."/>
            <person name="Viehrig K."/>
            <person name="Ye F."/>
            <person name="Su P."/>
            <person name="Kiefer A.F."/>
            <person name="Nichols A."/>
            <person name="Cepeda A.J."/>
            <person name="Yan W."/>
            <person name="Fan B."/>
            <person name="Jiang Y."/>
            <person name="Adhikari A."/>
            <person name="Zheng C.-J."/>
            <person name="Schuster L."/>
            <person name="Cowan T.M."/>
            <person name="Smanski M.J."/>
            <person name="Chevrette M.G."/>
            <person name="De Carvalho L.P.S."/>
            <person name="Shen B."/>
        </authorList>
    </citation>
    <scope>NUCLEOTIDE SEQUENCE [LARGE SCALE GENOMIC DNA]</scope>
    <source>
        <strain evidence="1 2">NPDC020979</strain>
    </source>
</reference>
<gene>
    <name evidence="1" type="ORF">ACH4TF_34885</name>
</gene>
<sequence length="221" mass="24524">MSRGPGQIQRAVLAILRGEPGGRSERDGAPLFASVTTLARRVYAVEEPTDAQRASVRRAVRRLEAGGLVEVRRLGVGRSYRQRRAHPRRAVPRYEERLAACTGDGCEGCAAGDRASTYFTADVIAMFIDFFGTLPEADRQLWRATARGWHLYSVPLPRPAEDYRTYPIEVTELCARRALSADEQERADQQLRDFLAPHIAAIQALRPRPDAAVTPPAEEAD</sequence>
<evidence type="ECO:0000313" key="2">
    <source>
        <dbReference type="Proteomes" id="UP001611162"/>
    </source>
</evidence>
<evidence type="ECO:0000313" key="1">
    <source>
        <dbReference type="EMBL" id="MFI0915568.1"/>
    </source>
</evidence>
<name>A0ABW7TDW2_9ACTN</name>
<dbReference type="Proteomes" id="UP001611162">
    <property type="component" value="Unassembled WGS sequence"/>
</dbReference>
<comment type="caution">
    <text evidence="1">The sequence shown here is derived from an EMBL/GenBank/DDBJ whole genome shotgun (WGS) entry which is preliminary data.</text>
</comment>
<dbReference type="EMBL" id="JBIRRB010000031">
    <property type="protein sequence ID" value="MFI0915568.1"/>
    <property type="molecule type" value="Genomic_DNA"/>
</dbReference>
<accession>A0ABW7TDW2</accession>
<proteinExistence type="predicted"/>
<dbReference type="RefSeq" id="WP_397615107.1">
    <property type="nucleotide sequence ID" value="NZ_JBIRRB010000031.1"/>
</dbReference>